<evidence type="ECO:0000256" key="1">
    <source>
        <dbReference type="SAM" id="Phobius"/>
    </source>
</evidence>
<sequence>MYCIITSFKRKFESKNILLDEDLEIYQVIRKLIEDIDSHLSFLMFLSTLYNACTMYFGIDNLMRPVESCYKNDNAAVWLLFGTSYSAFIAMAVTGTLVHESSESILHILKELACKRCRLLPSQKHILFNDNNHISLTVWKIIPIRRSFIIGTLGTVLTYCMLFNGMESNAQEEFC</sequence>
<name>A0A4Y2CTK1_ARAVE</name>
<evidence type="ECO:0000313" key="2">
    <source>
        <dbReference type="EMBL" id="GBM07117.1"/>
    </source>
</evidence>
<protein>
    <submittedName>
        <fullName evidence="2">Uncharacterized protein</fullName>
    </submittedName>
</protein>
<evidence type="ECO:0000313" key="3">
    <source>
        <dbReference type="Proteomes" id="UP000499080"/>
    </source>
</evidence>
<dbReference type="Proteomes" id="UP000499080">
    <property type="component" value="Unassembled WGS sequence"/>
</dbReference>
<keyword evidence="1" id="KW-0472">Membrane</keyword>
<dbReference type="AlphaFoldDB" id="A0A4Y2CTK1"/>
<feature type="transmembrane region" description="Helical" evidence="1">
    <location>
        <begin position="40"/>
        <end position="59"/>
    </location>
</feature>
<dbReference type="OrthoDB" id="6429174at2759"/>
<keyword evidence="1" id="KW-0812">Transmembrane</keyword>
<proteinExistence type="predicted"/>
<keyword evidence="1" id="KW-1133">Transmembrane helix</keyword>
<dbReference type="EMBL" id="BGPR01000238">
    <property type="protein sequence ID" value="GBM07117.1"/>
    <property type="molecule type" value="Genomic_DNA"/>
</dbReference>
<gene>
    <name evidence="2" type="ORF">AVEN_177081_1</name>
</gene>
<comment type="caution">
    <text evidence="2">The sequence shown here is derived from an EMBL/GenBank/DDBJ whole genome shotgun (WGS) entry which is preliminary data.</text>
</comment>
<keyword evidence="3" id="KW-1185">Reference proteome</keyword>
<feature type="transmembrane region" description="Helical" evidence="1">
    <location>
        <begin position="148"/>
        <end position="166"/>
    </location>
</feature>
<accession>A0A4Y2CTK1</accession>
<feature type="transmembrane region" description="Helical" evidence="1">
    <location>
        <begin position="75"/>
        <end position="98"/>
    </location>
</feature>
<organism evidence="2 3">
    <name type="scientific">Araneus ventricosus</name>
    <name type="common">Orbweaver spider</name>
    <name type="synonym">Epeira ventricosa</name>
    <dbReference type="NCBI Taxonomy" id="182803"/>
    <lineage>
        <taxon>Eukaryota</taxon>
        <taxon>Metazoa</taxon>
        <taxon>Ecdysozoa</taxon>
        <taxon>Arthropoda</taxon>
        <taxon>Chelicerata</taxon>
        <taxon>Arachnida</taxon>
        <taxon>Araneae</taxon>
        <taxon>Araneomorphae</taxon>
        <taxon>Entelegynae</taxon>
        <taxon>Araneoidea</taxon>
        <taxon>Araneidae</taxon>
        <taxon>Araneus</taxon>
    </lineage>
</organism>
<reference evidence="2 3" key="1">
    <citation type="journal article" date="2019" name="Sci. Rep.">
        <title>Orb-weaving spider Araneus ventricosus genome elucidates the spidroin gene catalogue.</title>
        <authorList>
            <person name="Kono N."/>
            <person name="Nakamura H."/>
            <person name="Ohtoshi R."/>
            <person name="Moran D.A.P."/>
            <person name="Shinohara A."/>
            <person name="Yoshida Y."/>
            <person name="Fujiwara M."/>
            <person name="Mori M."/>
            <person name="Tomita M."/>
            <person name="Arakawa K."/>
        </authorList>
    </citation>
    <scope>NUCLEOTIDE SEQUENCE [LARGE SCALE GENOMIC DNA]</scope>
</reference>